<dbReference type="EMBL" id="JAUYVU010000006">
    <property type="protein sequence ID" value="MDP2541552.1"/>
    <property type="molecule type" value="Genomic_DNA"/>
</dbReference>
<evidence type="ECO:0000313" key="2">
    <source>
        <dbReference type="EMBL" id="PHN97435.1"/>
    </source>
</evidence>
<dbReference type="Proteomes" id="UP001242342">
    <property type="component" value="Unassembled WGS sequence"/>
</dbReference>
<organism evidence="2 3">
    <name type="scientific">Tenacibaculum discolor</name>
    <dbReference type="NCBI Taxonomy" id="361581"/>
    <lineage>
        <taxon>Bacteria</taxon>
        <taxon>Pseudomonadati</taxon>
        <taxon>Bacteroidota</taxon>
        <taxon>Flavobacteriia</taxon>
        <taxon>Flavobacteriales</taxon>
        <taxon>Flavobacteriaceae</taxon>
        <taxon>Tenacibaculum</taxon>
    </lineage>
</organism>
<evidence type="ECO:0000313" key="1">
    <source>
        <dbReference type="EMBL" id="MDP2541552.1"/>
    </source>
</evidence>
<reference evidence="2" key="2">
    <citation type="submission" date="2017-10" db="EMBL/GenBank/DDBJ databases">
        <authorList>
            <person name="Enke T.N."/>
            <person name="Cordero O.X."/>
        </authorList>
    </citation>
    <scope>NUCLEOTIDE SEQUENCE</scope>
    <source>
        <strain evidence="2">4G03</strain>
    </source>
</reference>
<proteinExistence type="predicted"/>
<reference evidence="1 4" key="3">
    <citation type="submission" date="2023-07" db="EMBL/GenBank/DDBJ databases">
        <title>Genome content predicts the carbon catabolic preferences of heterotrophic bacteria.</title>
        <authorList>
            <person name="Gralka M."/>
        </authorList>
    </citation>
    <scope>NUCLEOTIDE SEQUENCE [LARGE SCALE GENOMIC DNA]</scope>
    <source>
        <strain evidence="1 4">4G03</strain>
    </source>
</reference>
<evidence type="ECO:0000313" key="4">
    <source>
        <dbReference type="Proteomes" id="UP001242342"/>
    </source>
</evidence>
<reference evidence="2 3" key="1">
    <citation type="journal article" date="2016" name="Nat. Commun.">
        <title>Microbial interactions lead to rapid micro-scale successions on model marine particles.</title>
        <authorList>
            <person name="Datta M.S."/>
            <person name="Sliwerska E."/>
            <person name="Gore J."/>
            <person name="Polz M.F."/>
            <person name="Cordero O.X."/>
        </authorList>
    </citation>
    <scope>NUCLEOTIDE SEQUENCE [LARGE SCALE GENOMIC DNA]</scope>
    <source>
        <strain evidence="2 3">4G03</strain>
    </source>
</reference>
<sequence length="127" mass="14869">MTIKSVKPFKAIVNLGLEYGYTQKKINKESVIEEISKYQNTLIEEEDIYLSCSIIESLIVLNNQKEKHLKLEFINYPKFQLSNTILKECIENLTIILMNKFSQNRVVIEYLDETKMIDKSSNTDSRI</sequence>
<evidence type="ECO:0000313" key="3">
    <source>
        <dbReference type="Proteomes" id="UP000222163"/>
    </source>
</evidence>
<accession>A0A2G1BV03</accession>
<dbReference type="RefSeq" id="WP_099215645.1">
    <property type="nucleotide sequence ID" value="NZ_JAUYVU010000006.1"/>
</dbReference>
<comment type="caution">
    <text evidence="2">The sequence shown here is derived from an EMBL/GenBank/DDBJ whole genome shotgun (WGS) entry which is preliminary data.</text>
</comment>
<protein>
    <submittedName>
        <fullName evidence="2">Uncharacterized protein</fullName>
    </submittedName>
</protein>
<name>A0A2G1BV03_9FLAO</name>
<keyword evidence="4" id="KW-1185">Reference proteome</keyword>
<dbReference type="EMBL" id="PDUU01000008">
    <property type="protein sequence ID" value="PHN97435.1"/>
    <property type="molecule type" value="Genomic_DNA"/>
</dbReference>
<gene>
    <name evidence="2" type="ORF">CSC81_10180</name>
    <name evidence="1" type="ORF">Q8W23_08715</name>
</gene>
<dbReference type="Proteomes" id="UP000222163">
    <property type="component" value="Unassembled WGS sequence"/>
</dbReference>
<dbReference type="AlphaFoldDB" id="A0A2G1BV03"/>